<name>A0A8H4FIV2_COLGL</name>
<protein>
    <submittedName>
        <fullName evidence="7">Choline transport protein</fullName>
    </submittedName>
</protein>
<evidence type="ECO:0000256" key="1">
    <source>
        <dbReference type="ARBA" id="ARBA00004141"/>
    </source>
</evidence>
<dbReference type="AlphaFoldDB" id="A0A8H4FIV2"/>
<keyword evidence="2" id="KW-0813">Transport</keyword>
<dbReference type="PANTHER" id="PTHR45649">
    <property type="entry name" value="AMINO-ACID PERMEASE BAT1"/>
    <property type="match status" value="1"/>
</dbReference>
<dbReference type="GO" id="GO:0022857">
    <property type="term" value="F:transmembrane transporter activity"/>
    <property type="evidence" value="ECO:0007669"/>
    <property type="project" value="InterPro"/>
</dbReference>
<evidence type="ECO:0000313" key="7">
    <source>
        <dbReference type="EMBL" id="KAF3803898.1"/>
    </source>
</evidence>
<feature type="transmembrane region" description="Helical" evidence="6">
    <location>
        <begin position="318"/>
        <end position="337"/>
    </location>
</feature>
<dbReference type="EMBL" id="WVTB01000052">
    <property type="protein sequence ID" value="KAF3803898.1"/>
    <property type="molecule type" value="Genomic_DNA"/>
</dbReference>
<dbReference type="RefSeq" id="XP_045263057.1">
    <property type="nucleotide sequence ID" value="XM_045408367.1"/>
</dbReference>
<keyword evidence="8" id="KW-1185">Reference proteome</keyword>
<dbReference type="GO" id="GO:0016020">
    <property type="term" value="C:membrane"/>
    <property type="evidence" value="ECO:0007669"/>
    <property type="project" value="UniProtKB-SubCell"/>
</dbReference>
<evidence type="ECO:0000256" key="3">
    <source>
        <dbReference type="ARBA" id="ARBA00022692"/>
    </source>
</evidence>
<sequence length="458" mass="48828">TMSTGLVNGGPSSLVYGSVIAFVGSTCSAMSLAELASIHPTAGGQYHFVAYLQKRSPAFNWFAGYITTVGWISFAGSAPFIAGTQIQGLLVLNYPDSYTFERWHGTLLYWAVLVSSASVCVLCSRILPLLEKITMGLHIGFYAVVLIAMVVVSPKKHSAAFVFATFENNSGWSNDAVAWCIGLLSCCYVLAGYDGATHLSEEMDDAAVGVPRAMVGSVLINGVLGFTFLIALLFCMGDVASALATSTGFPIIQIFYNITGSLAATNAMTAAITIMAIVSTVPLLTSAARMMWAFASDQGLPFASVISKIEEKRGIPTVSIIVTTCLLVLLGLVNIASTTGFNAILSLAVVSLQVSYLLPISLVLWRRVSCPETLAWGPWHMPRLGIAVNVTAVCYLIFTCIFLLLPPLQPVTALNMNYASVVLSGALAFGAIYWLFRAKRVYAGPLTEMHTLHGRAPV</sequence>
<evidence type="ECO:0000256" key="2">
    <source>
        <dbReference type="ARBA" id="ARBA00022448"/>
    </source>
</evidence>
<feature type="non-terminal residue" evidence="7">
    <location>
        <position position="1"/>
    </location>
</feature>
<dbReference type="Pfam" id="PF13520">
    <property type="entry name" value="AA_permease_2"/>
    <property type="match status" value="1"/>
</dbReference>
<keyword evidence="5 6" id="KW-0472">Membrane</keyword>
<feature type="transmembrane region" description="Helical" evidence="6">
    <location>
        <begin position="107"/>
        <end position="127"/>
    </location>
</feature>
<dbReference type="Proteomes" id="UP000613401">
    <property type="component" value="Unassembled WGS sequence"/>
</dbReference>
<evidence type="ECO:0000256" key="6">
    <source>
        <dbReference type="SAM" id="Phobius"/>
    </source>
</evidence>
<dbReference type="InterPro" id="IPR002293">
    <property type="entry name" value="AA/rel_permease1"/>
</dbReference>
<feature type="transmembrane region" description="Helical" evidence="6">
    <location>
        <begin position="176"/>
        <end position="193"/>
    </location>
</feature>
<feature type="transmembrane region" description="Helical" evidence="6">
    <location>
        <begin position="139"/>
        <end position="156"/>
    </location>
</feature>
<proteinExistence type="predicted"/>
<dbReference type="PANTHER" id="PTHR45649:SF5">
    <property type="entry name" value="GABA TRANSPORTER (EUROFUNG)-RELATED"/>
    <property type="match status" value="1"/>
</dbReference>
<evidence type="ECO:0000256" key="5">
    <source>
        <dbReference type="ARBA" id="ARBA00023136"/>
    </source>
</evidence>
<reference evidence="7" key="1">
    <citation type="journal article" date="2020" name="Phytopathology">
        <title>Genome sequence and comparative analysis of Colletotrichum gloeosporioides isolated from Liriodendron leaves.</title>
        <authorList>
            <person name="Fu F.F."/>
            <person name="Hao Z."/>
            <person name="Wang P."/>
            <person name="Lu Y."/>
            <person name="Xue L.J."/>
            <person name="Wei G."/>
            <person name="Tian Y."/>
            <person name="Baishi H."/>
            <person name="Xu H."/>
            <person name="Shi J."/>
            <person name="Cheng T."/>
            <person name="Wang G."/>
            <person name="Yi Y."/>
            <person name="Chen J."/>
        </authorList>
    </citation>
    <scope>NUCLEOTIDE SEQUENCE</scope>
    <source>
        <strain evidence="7">Lc1</strain>
    </source>
</reference>
<dbReference type="PIRSF" id="PIRSF006060">
    <property type="entry name" value="AA_transporter"/>
    <property type="match status" value="1"/>
</dbReference>
<organism evidence="7 8">
    <name type="scientific">Colletotrichum gloeosporioides</name>
    <name type="common">Anthracnose fungus</name>
    <name type="synonym">Glomerella cingulata</name>
    <dbReference type="NCBI Taxonomy" id="474922"/>
    <lineage>
        <taxon>Eukaryota</taxon>
        <taxon>Fungi</taxon>
        <taxon>Dikarya</taxon>
        <taxon>Ascomycota</taxon>
        <taxon>Pezizomycotina</taxon>
        <taxon>Sordariomycetes</taxon>
        <taxon>Hypocreomycetidae</taxon>
        <taxon>Glomerellales</taxon>
        <taxon>Glomerellaceae</taxon>
        <taxon>Colletotrichum</taxon>
        <taxon>Colletotrichum gloeosporioides species complex</taxon>
    </lineage>
</organism>
<feature type="transmembrane region" description="Helical" evidence="6">
    <location>
        <begin position="343"/>
        <end position="365"/>
    </location>
</feature>
<keyword evidence="3 6" id="KW-0812">Transmembrane</keyword>
<feature type="transmembrane region" description="Helical" evidence="6">
    <location>
        <begin position="386"/>
        <end position="405"/>
    </location>
</feature>
<feature type="transmembrane region" description="Helical" evidence="6">
    <location>
        <begin position="213"/>
        <end position="234"/>
    </location>
</feature>
<keyword evidence="4 6" id="KW-1133">Transmembrane helix</keyword>
<gene>
    <name evidence="7" type="ORF">GCG54_00008401</name>
</gene>
<comment type="subcellular location">
    <subcellularLocation>
        <location evidence="1">Membrane</location>
        <topology evidence="1">Multi-pass membrane protein</topology>
    </subcellularLocation>
</comment>
<feature type="transmembrane region" description="Helical" evidence="6">
    <location>
        <begin position="59"/>
        <end position="82"/>
    </location>
</feature>
<feature type="transmembrane region" description="Helical" evidence="6">
    <location>
        <begin position="417"/>
        <end position="436"/>
    </location>
</feature>
<feature type="transmembrane region" description="Helical" evidence="6">
    <location>
        <begin position="254"/>
        <end position="284"/>
    </location>
</feature>
<feature type="transmembrane region" description="Helical" evidence="6">
    <location>
        <begin position="14"/>
        <end position="38"/>
    </location>
</feature>
<comment type="caution">
    <text evidence="7">The sequence shown here is derived from an EMBL/GenBank/DDBJ whole genome shotgun (WGS) entry which is preliminary data.</text>
</comment>
<accession>A0A8H4FIV2</accession>
<evidence type="ECO:0000313" key="8">
    <source>
        <dbReference type="Proteomes" id="UP000613401"/>
    </source>
</evidence>
<reference evidence="7" key="2">
    <citation type="submission" date="2020-03" db="EMBL/GenBank/DDBJ databases">
        <authorList>
            <person name="Fu F.-F."/>
            <person name="Chen J."/>
        </authorList>
    </citation>
    <scope>NUCLEOTIDE SEQUENCE</scope>
    <source>
        <strain evidence="7">Lc1</strain>
    </source>
</reference>
<dbReference type="Gene3D" id="1.20.1740.10">
    <property type="entry name" value="Amino acid/polyamine transporter I"/>
    <property type="match status" value="1"/>
</dbReference>
<dbReference type="GeneID" id="69015542"/>
<evidence type="ECO:0000256" key="4">
    <source>
        <dbReference type="ARBA" id="ARBA00022989"/>
    </source>
</evidence>